<feature type="non-terminal residue" evidence="9">
    <location>
        <position position="442"/>
    </location>
</feature>
<dbReference type="EC" id="1.1.1.17" evidence="2"/>
<dbReference type="EMBL" id="RHHB01000067">
    <property type="protein sequence ID" value="RNB44095.1"/>
    <property type="molecule type" value="Genomic_DNA"/>
</dbReference>
<dbReference type="OrthoDB" id="271711at2"/>
<evidence type="ECO:0000256" key="1">
    <source>
        <dbReference type="ARBA" id="ARBA00006541"/>
    </source>
</evidence>
<dbReference type="Pfam" id="PF08125">
    <property type="entry name" value="Mannitol_dh_C"/>
    <property type="match status" value="1"/>
</dbReference>
<keyword evidence="4" id="KW-0560">Oxidoreductase</keyword>
<dbReference type="InterPro" id="IPR050988">
    <property type="entry name" value="Mannitol_DH/Oxidoreductase"/>
</dbReference>
<dbReference type="Pfam" id="PF01232">
    <property type="entry name" value="Mannitol_dh"/>
    <property type="match status" value="1"/>
</dbReference>
<evidence type="ECO:0000256" key="3">
    <source>
        <dbReference type="ARBA" id="ARBA00016219"/>
    </source>
</evidence>
<dbReference type="Gene3D" id="1.10.1040.10">
    <property type="entry name" value="N-(1-d-carboxylethyl)-l-norvaline Dehydrogenase, domain 2"/>
    <property type="match status" value="1"/>
</dbReference>
<dbReference type="InterPro" id="IPR013328">
    <property type="entry name" value="6PGD_dom2"/>
</dbReference>
<comment type="caution">
    <text evidence="9">The sequence shown here is derived from an EMBL/GenBank/DDBJ whole genome shotgun (WGS) entry which is preliminary data.</text>
</comment>
<keyword evidence="10" id="KW-1185">Reference proteome</keyword>
<dbReference type="InterPro" id="IPR023027">
    <property type="entry name" value="Mannitol_DH_CS"/>
</dbReference>
<dbReference type="InterPro" id="IPR000669">
    <property type="entry name" value="Mannitol_DH"/>
</dbReference>
<name>A0A3M8A0D7_9MICO</name>
<accession>A0A3M8A0D7</accession>
<dbReference type="SUPFAM" id="SSF51735">
    <property type="entry name" value="NAD(P)-binding Rossmann-fold domains"/>
    <property type="match status" value="1"/>
</dbReference>
<evidence type="ECO:0000256" key="2">
    <source>
        <dbReference type="ARBA" id="ARBA00012939"/>
    </source>
</evidence>
<proteinExistence type="inferred from homology"/>
<dbReference type="InterPro" id="IPR036291">
    <property type="entry name" value="NAD(P)-bd_dom_sf"/>
</dbReference>
<evidence type="ECO:0000313" key="10">
    <source>
        <dbReference type="Proteomes" id="UP000275048"/>
    </source>
</evidence>
<dbReference type="InterPro" id="IPR013131">
    <property type="entry name" value="Mannitol_DH_N"/>
</dbReference>
<dbReference type="GO" id="GO:0019594">
    <property type="term" value="P:mannitol metabolic process"/>
    <property type="evidence" value="ECO:0007669"/>
    <property type="project" value="InterPro"/>
</dbReference>
<comment type="similarity">
    <text evidence="1">Belongs to the mannitol dehydrogenase family.</text>
</comment>
<dbReference type="AlphaFoldDB" id="A0A3M8A0D7"/>
<keyword evidence="5" id="KW-0520">NAD</keyword>
<feature type="domain" description="Mannitol dehydrogenase N-terminal" evidence="7">
    <location>
        <begin position="22"/>
        <end position="272"/>
    </location>
</feature>
<reference evidence="9 10" key="1">
    <citation type="submission" date="2018-10" db="EMBL/GenBank/DDBJ databases">
        <title>Isolation, diversity and antibacterial activity of antinobacteria from the wheat rhizosphere soil.</title>
        <authorList>
            <person name="Sun T."/>
        </authorList>
    </citation>
    <scope>NUCLEOTIDE SEQUENCE [LARGE SCALE GENOMIC DNA]</scope>
    <source>
        <strain evidence="9 10">SJ-23</strain>
    </source>
</reference>
<dbReference type="SUPFAM" id="SSF48179">
    <property type="entry name" value="6-phosphogluconate dehydrogenase C-terminal domain-like"/>
    <property type="match status" value="1"/>
</dbReference>
<evidence type="ECO:0000256" key="5">
    <source>
        <dbReference type="ARBA" id="ARBA00023027"/>
    </source>
</evidence>
<feature type="domain" description="Mannitol dehydrogenase C-terminal" evidence="8">
    <location>
        <begin position="281"/>
        <end position="405"/>
    </location>
</feature>
<evidence type="ECO:0000256" key="4">
    <source>
        <dbReference type="ARBA" id="ARBA00023002"/>
    </source>
</evidence>
<sequence length="442" mass="46428">MLGRAALATRVGAAAAAPAPVRIVHLGLGAFHRAHQAWYTAHATDAAGWGIAAFTGRDPHAAEVLAAQDGLYTLVERIDAGDRVEVVTSIVEAHDGADVARLAELVASDQVAIVTLTITEAGYRLRHDGTAELDDPDVAADLARLRAAAGALAGARPRTALGRLLVALDARRASGGAPIAVVSCDNMPDNGERLRRGIRSLAALVSEPLLHWIDGSVSFVSTSVDRITPRLESVDIPAVRAAGWIDVAPVVTEPFRDWVLSGDFPAGRPDWASAGARFVDDIEPWEFRKLWLLNGAHSILAYAGMRRGHATVAQAIADPECRSLVERFHDEAVAVLPVGVEHDDYRAQLIARFSNAAIAHRLDQIAADGADKMRYRIAAVAERSVAAGGSFHASAAALATWIGWVLAGGAAPEARAADVRRAAAASDPVEALVALVSPTLAA</sequence>
<comment type="catalytic activity">
    <reaction evidence="6">
        <text>D-mannitol 1-phosphate + NAD(+) = beta-D-fructose 6-phosphate + NADH + H(+)</text>
        <dbReference type="Rhea" id="RHEA:19661"/>
        <dbReference type="ChEBI" id="CHEBI:15378"/>
        <dbReference type="ChEBI" id="CHEBI:57540"/>
        <dbReference type="ChEBI" id="CHEBI:57634"/>
        <dbReference type="ChEBI" id="CHEBI:57945"/>
        <dbReference type="ChEBI" id="CHEBI:61381"/>
        <dbReference type="EC" id="1.1.1.17"/>
    </reaction>
</comment>
<dbReference type="PRINTS" id="PR00084">
    <property type="entry name" value="MTLDHDRGNASE"/>
</dbReference>
<evidence type="ECO:0000313" key="9">
    <source>
        <dbReference type="EMBL" id="RNB44095.1"/>
    </source>
</evidence>
<dbReference type="InterPro" id="IPR008927">
    <property type="entry name" value="6-PGluconate_DH-like_C_sf"/>
</dbReference>
<dbReference type="GO" id="GO:0008926">
    <property type="term" value="F:mannitol-1-phosphate 5-dehydrogenase activity"/>
    <property type="evidence" value="ECO:0007669"/>
    <property type="project" value="UniProtKB-EC"/>
</dbReference>
<gene>
    <name evidence="9" type="ORF">EDM22_18260</name>
</gene>
<evidence type="ECO:0000259" key="7">
    <source>
        <dbReference type="Pfam" id="PF01232"/>
    </source>
</evidence>
<organism evidence="9 10">
    <name type="scientific">Agromyces tardus</name>
    <dbReference type="NCBI Taxonomy" id="2583849"/>
    <lineage>
        <taxon>Bacteria</taxon>
        <taxon>Bacillati</taxon>
        <taxon>Actinomycetota</taxon>
        <taxon>Actinomycetes</taxon>
        <taxon>Micrococcales</taxon>
        <taxon>Microbacteriaceae</taxon>
        <taxon>Agromyces</taxon>
    </lineage>
</organism>
<dbReference type="Proteomes" id="UP000275048">
    <property type="component" value="Unassembled WGS sequence"/>
</dbReference>
<dbReference type="Gene3D" id="3.40.50.720">
    <property type="entry name" value="NAD(P)-binding Rossmann-like Domain"/>
    <property type="match status" value="1"/>
</dbReference>
<evidence type="ECO:0000256" key="6">
    <source>
        <dbReference type="ARBA" id="ARBA00048615"/>
    </source>
</evidence>
<dbReference type="PROSITE" id="PS00974">
    <property type="entry name" value="MANNITOL_DHGENASE"/>
    <property type="match status" value="1"/>
</dbReference>
<evidence type="ECO:0000259" key="8">
    <source>
        <dbReference type="Pfam" id="PF08125"/>
    </source>
</evidence>
<dbReference type="PANTHER" id="PTHR43362">
    <property type="entry name" value="MANNITOL DEHYDROGENASE DSF1-RELATED"/>
    <property type="match status" value="1"/>
</dbReference>
<dbReference type="PANTHER" id="PTHR43362:SF1">
    <property type="entry name" value="MANNITOL DEHYDROGENASE 2-RELATED"/>
    <property type="match status" value="1"/>
</dbReference>
<protein>
    <recommendedName>
        <fullName evidence="3">Mannitol-1-phosphate 5-dehydrogenase</fullName>
        <ecNumber evidence="2">1.1.1.17</ecNumber>
    </recommendedName>
</protein>
<dbReference type="InterPro" id="IPR013118">
    <property type="entry name" value="Mannitol_DH_C"/>
</dbReference>